<dbReference type="CDD" id="cd07503">
    <property type="entry name" value="HAD_HisB-N"/>
    <property type="match status" value="1"/>
</dbReference>
<dbReference type="NCBIfam" id="TIGR01662">
    <property type="entry name" value="HAD-SF-IIIA"/>
    <property type="match status" value="1"/>
</dbReference>
<dbReference type="Pfam" id="PF08645">
    <property type="entry name" value="PNK3P"/>
    <property type="match status" value="1"/>
</dbReference>
<dbReference type="PANTHER" id="PTHR42891:SF1">
    <property type="entry name" value="D-GLYCERO-BETA-D-MANNO-HEPTOSE-1,7-BISPHOSPHATE 7-PHOSPHATASE"/>
    <property type="match status" value="1"/>
</dbReference>
<gene>
    <name evidence="10" type="ORF">ACFPT7_19925</name>
</gene>
<reference evidence="11" key="1">
    <citation type="journal article" date="2019" name="Int. J. Syst. Evol. Microbiol.">
        <title>The Global Catalogue of Microorganisms (GCM) 10K type strain sequencing project: providing services to taxonomists for standard genome sequencing and annotation.</title>
        <authorList>
            <consortium name="The Broad Institute Genomics Platform"/>
            <consortium name="The Broad Institute Genome Sequencing Center for Infectious Disease"/>
            <person name="Wu L."/>
            <person name="Ma J."/>
        </authorList>
    </citation>
    <scope>NUCLEOTIDE SEQUENCE [LARGE SCALE GENOMIC DNA]</scope>
    <source>
        <strain evidence="11">JCM 4087</strain>
    </source>
</reference>
<dbReference type="InterPro" id="IPR036412">
    <property type="entry name" value="HAD-like_sf"/>
</dbReference>
<dbReference type="NCBIfam" id="TIGR01656">
    <property type="entry name" value="Histidinol-ppas"/>
    <property type="match status" value="1"/>
</dbReference>
<evidence type="ECO:0000256" key="7">
    <source>
        <dbReference type="ARBA" id="ARBA00023277"/>
    </source>
</evidence>
<dbReference type="Proteomes" id="UP001596091">
    <property type="component" value="Unassembled WGS sequence"/>
</dbReference>
<evidence type="ECO:0000256" key="3">
    <source>
        <dbReference type="ARBA" id="ARBA00011245"/>
    </source>
</evidence>
<keyword evidence="6 9" id="KW-0378">Hydrolase</keyword>
<evidence type="ECO:0000256" key="9">
    <source>
        <dbReference type="PIRNR" id="PIRNR004682"/>
    </source>
</evidence>
<evidence type="ECO:0000256" key="1">
    <source>
        <dbReference type="ARBA" id="ARBA00001946"/>
    </source>
</evidence>
<dbReference type="InterPro" id="IPR004446">
    <property type="entry name" value="Heptose_bisP_phosphatase"/>
</dbReference>
<evidence type="ECO:0000256" key="8">
    <source>
        <dbReference type="ARBA" id="ARBA00031828"/>
    </source>
</evidence>
<organism evidence="10 11">
    <name type="scientific">Acidicapsa dinghuensis</name>
    <dbReference type="NCBI Taxonomy" id="2218256"/>
    <lineage>
        <taxon>Bacteria</taxon>
        <taxon>Pseudomonadati</taxon>
        <taxon>Acidobacteriota</taxon>
        <taxon>Terriglobia</taxon>
        <taxon>Terriglobales</taxon>
        <taxon>Acidobacteriaceae</taxon>
        <taxon>Acidicapsa</taxon>
    </lineage>
</organism>
<evidence type="ECO:0000256" key="6">
    <source>
        <dbReference type="ARBA" id="ARBA00022801"/>
    </source>
</evidence>
<keyword evidence="7 9" id="KW-0119">Carbohydrate metabolism</keyword>
<dbReference type="Gene3D" id="3.40.50.1000">
    <property type="entry name" value="HAD superfamily/HAD-like"/>
    <property type="match status" value="1"/>
</dbReference>
<dbReference type="EMBL" id="JBHSPH010000010">
    <property type="protein sequence ID" value="MFC5864587.1"/>
    <property type="molecule type" value="Genomic_DNA"/>
</dbReference>
<dbReference type="InterPro" id="IPR006543">
    <property type="entry name" value="Histidinol-phos"/>
</dbReference>
<comment type="similarity">
    <text evidence="9">Belongs to the gmhB family.</text>
</comment>
<dbReference type="InterPro" id="IPR013954">
    <property type="entry name" value="PNK3P"/>
</dbReference>
<evidence type="ECO:0000313" key="10">
    <source>
        <dbReference type="EMBL" id="MFC5864587.1"/>
    </source>
</evidence>
<evidence type="ECO:0000256" key="5">
    <source>
        <dbReference type="ARBA" id="ARBA00022723"/>
    </source>
</evidence>
<evidence type="ECO:0000313" key="11">
    <source>
        <dbReference type="Proteomes" id="UP001596091"/>
    </source>
</evidence>
<dbReference type="EC" id="3.1.3.-" evidence="9"/>
<dbReference type="GO" id="GO:0016787">
    <property type="term" value="F:hydrolase activity"/>
    <property type="evidence" value="ECO:0007669"/>
    <property type="project" value="UniProtKB-KW"/>
</dbReference>
<dbReference type="InterPro" id="IPR023214">
    <property type="entry name" value="HAD_sf"/>
</dbReference>
<comment type="cofactor">
    <cofactor evidence="1">
        <name>Mg(2+)</name>
        <dbReference type="ChEBI" id="CHEBI:18420"/>
    </cofactor>
</comment>
<evidence type="ECO:0000256" key="2">
    <source>
        <dbReference type="ARBA" id="ARBA00004496"/>
    </source>
</evidence>
<accession>A0ABW1ELF3</accession>
<dbReference type="RefSeq" id="WP_263333305.1">
    <property type="nucleotide sequence ID" value="NZ_JAGSYH010000001.1"/>
</dbReference>
<name>A0ABW1ELF3_9BACT</name>
<proteinExistence type="inferred from homology"/>
<keyword evidence="4 9" id="KW-0963">Cytoplasm</keyword>
<comment type="subunit">
    <text evidence="3">Monomer.</text>
</comment>
<dbReference type="SUPFAM" id="SSF56784">
    <property type="entry name" value="HAD-like"/>
    <property type="match status" value="1"/>
</dbReference>
<protein>
    <recommendedName>
        <fullName evidence="8 9">D,D-heptose 1,7-bisphosphate phosphatase</fullName>
        <ecNumber evidence="9">3.1.3.-</ecNumber>
    </recommendedName>
</protein>
<dbReference type="PIRSF" id="PIRSF004682">
    <property type="entry name" value="GmhB"/>
    <property type="match status" value="1"/>
</dbReference>
<sequence length="196" mass="21401">MTGSTAPDFRTTLRTVFLDRDGVINRKMPEGKYVTRWEEFALLPGVPEAMARLNHAGLRVLVLSNQRGVSLGLYTTADVDAIHTQLNRVLATYGAKIDGFYFCPHDKQSCDCRKPLPGLFEQAKAQFAEISVNTSVMIGDSASDIEFARNLSMPAIFLEGDAEAQAHRKPGSEKGATLANLALATLPDAVDYLLAR</sequence>
<comment type="caution">
    <text evidence="10">The sequence shown here is derived from an EMBL/GenBank/DDBJ whole genome shotgun (WGS) entry which is preliminary data.</text>
</comment>
<keyword evidence="5" id="KW-0479">Metal-binding</keyword>
<keyword evidence="11" id="KW-1185">Reference proteome</keyword>
<dbReference type="PANTHER" id="PTHR42891">
    <property type="entry name" value="D-GLYCERO-BETA-D-MANNO-HEPTOSE-1,7-BISPHOSPHATE 7-PHOSPHATASE"/>
    <property type="match status" value="1"/>
</dbReference>
<dbReference type="InterPro" id="IPR006549">
    <property type="entry name" value="HAD-SF_hydro_IIIA"/>
</dbReference>
<evidence type="ECO:0000256" key="4">
    <source>
        <dbReference type="ARBA" id="ARBA00022490"/>
    </source>
</evidence>
<comment type="subcellular location">
    <subcellularLocation>
        <location evidence="2 9">Cytoplasm</location>
    </subcellularLocation>
</comment>